<dbReference type="InterPro" id="IPR029063">
    <property type="entry name" value="SAM-dependent_MTases_sf"/>
</dbReference>
<evidence type="ECO:0000313" key="9">
    <source>
        <dbReference type="Proteomes" id="UP000239480"/>
    </source>
</evidence>
<comment type="catalytic activity">
    <reaction evidence="1 5">
        <text>L-glutamyl-[protein] + S-adenosyl-L-methionine = [protein]-L-glutamate 5-O-methyl ester + S-adenosyl-L-homocysteine</text>
        <dbReference type="Rhea" id="RHEA:24452"/>
        <dbReference type="Rhea" id="RHEA-COMP:10208"/>
        <dbReference type="Rhea" id="RHEA-COMP:10311"/>
        <dbReference type="ChEBI" id="CHEBI:29973"/>
        <dbReference type="ChEBI" id="CHEBI:57856"/>
        <dbReference type="ChEBI" id="CHEBI:59789"/>
        <dbReference type="ChEBI" id="CHEBI:82795"/>
        <dbReference type="EC" id="2.1.1.80"/>
    </reaction>
</comment>
<evidence type="ECO:0000256" key="5">
    <source>
        <dbReference type="PIRNR" id="PIRNR000410"/>
    </source>
</evidence>
<feature type="binding site" evidence="6">
    <location>
        <position position="156"/>
    </location>
    <ligand>
        <name>S-adenosyl-L-methionine</name>
        <dbReference type="ChEBI" id="CHEBI:59789"/>
    </ligand>
</feature>
<keyword evidence="2 5" id="KW-0489">Methyltransferase</keyword>
<dbReference type="Pfam" id="PF03705">
    <property type="entry name" value="CheR_N"/>
    <property type="match status" value="1"/>
</dbReference>
<dbReference type="SUPFAM" id="SSF53335">
    <property type="entry name" value="S-adenosyl-L-methionine-dependent methyltransferases"/>
    <property type="match status" value="1"/>
</dbReference>
<feature type="binding site" evidence="6">
    <location>
        <begin position="215"/>
        <end position="216"/>
    </location>
    <ligand>
        <name>S-adenosyl-L-methionine</name>
        <dbReference type="ChEBI" id="CHEBI:59789"/>
    </ligand>
</feature>
<evidence type="ECO:0000313" key="8">
    <source>
        <dbReference type="EMBL" id="PRY26998.1"/>
    </source>
</evidence>
<gene>
    <name evidence="8" type="ORF">CLV78_1011104</name>
</gene>
<feature type="binding site" evidence="6">
    <location>
        <begin position="232"/>
        <end position="233"/>
    </location>
    <ligand>
        <name>S-adenosyl-L-methionine</name>
        <dbReference type="ChEBI" id="CHEBI:59789"/>
    </ligand>
</feature>
<evidence type="ECO:0000256" key="4">
    <source>
        <dbReference type="ARBA" id="ARBA00022691"/>
    </source>
</evidence>
<dbReference type="PRINTS" id="PR00996">
    <property type="entry name" value="CHERMTFRASE"/>
</dbReference>
<evidence type="ECO:0000256" key="1">
    <source>
        <dbReference type="ARBA" id="ARBA00001541"/>
    </source>
</evidence>
<comment type="function">
    <text evidence="5">Methylation of the membrane-bound methyl-accepting chemotaxis proteins (MCP) to form gamma-glutamyl methyl ester residues in MCP.</text>
</comment>
<dbReference type="AlphaFoldDB" id="A0A2T0S0P0"/>
<dbReference type="GO" id="GO:0032259">
    <property type="term" value="P:methylation"/>
    <property type="evidence" value="ECO:0007669"/>
    <property type="project" value="UniProtKB-KW"/>
</dbReference>
<dbReference type="Gene3D" id="3.40.50.150">
    <property type="entry name" value="Vaccinia Virus protein VP39"/>
    <property type="match status" value="1"/>
</dbReference>
<dbReference type="EMBL" id="PVTD01000001">
    <property type="protein sequence ID" value="PRY26998.1"/>
    <property type="molecule type" value="Genomic_DNA"/>
</dbReference>
<dbReference type="PANTHER" id="PTHR24422">
    <property type="entry name" value="CHEMOTAXIS PROTEIN METHYLTRANSFERASE"/>
    <property type="match status" value="1"/>
</dbReference>
<keyword evidence="9" id="KW-1185">Reference proteome</keyword>
<dbReference type="InterPro" id="IPR000780">
    <property type="entry name" value="CheR_MeTrfase"/>
</dbReference>
<reference evidence="8 9" key="1">
    <citation type="submission" date="2018-03" db="EMBL/GenBank/DDBJ databases">
        <title>Genomic Encyclopedia of Archaeal and Bacterial Type Strains, Phase II (KMG-II): from individual species to whole genera.</title>
        <authorList>
            <person name="Goeker M."/>
        </authorList>
    </citation>
    <scope>NUCLEOTIDE SEQUENCE [LARGE SCALE GENOMIC DNA]</scope>
    <source>
        <strain evidence="8 9">DSM 29328</strain>
    </source>
</reference>
<comment type="caution">
    <text evidence="8">The sequence shown here is derived from an EMBL/GenBank/DDBJ whole genome shotgun (WGS) entry which is preliminary data.</text>
</comment>
<evidence type="ECO:0000256" key="3">
    <source>
        <dbReference type="ARBA" id="ARBA00022679"/>
    </source>
</evidence>
<feature type="binding site" evidence="6">
    <location>
        <position position="93"/>
    </location>
    <ligand>
        <name>S-adenosyl-L-methionine</name>
        <dbReference type="ChEBI" id="CHEBI:59789"/>
    </ligand>
</feature>
<dbReference type="PROSITE" id="PS50123">
    <property type="entry name" value="CHER"/>
    <property type="match status" value="1"/>
</dbReference>
<feature type="binding site" evidence="6">
    <location>
        <position position="130"/>
    </location>
    <ligand>
        <name>S-adenosyl-L-methionine</name>
        <dbReference type="ChEBI" id="CHEBI:59789"/>
    </ligand>
</feature>
<evidence type="ECO:0000256" key="6">
    <source>
        <dbReference type="PIRSR" id="PIRSR000410-1"/>
    </source>
</evidence>
<feature type="binding site" evidence="6">
    <location>
        <position position="87"/>
    </location>
    <ligand>
        <name>S-adenosyl-L-methionine</name>
        <dbReference type="ChEBI" id="CHEBI:59789"/>
    </ligand>
</feature>
<keyword evidence="3 5" id="KW-0808">Transferase</keyword>
<evidence type="ECO:0000259" key="7">
    <source>
        <dbReference type="PROSITE" id="PS50123"/>
    </source>
</evidence>
<feature type="binding site" evidence="6">
    <location>
        <position position="89"/>
    </location>
    <ligand>
        <name>S-adenosyl-L-methionine</name>
        <dbReference type="ChEBI" id="CHEBI:59789"/>
    </ligand>
</feature>
<dbReference type="InterPro" id="IPR022641">
    <property type="entry name" value="CheR_N"/>
</dbReference>
<sequence length="304" mass="34608">MLPSVSNDIRLPIVDGKQKSLLSDISKIAYEEAGLIVVPEKAPIVLSRVSKRLRALKLDSMTDYQEILHGPNAATERRELISCLTTNVTSFFREKHHFEYLKLHMEGIRERAKSGHEVRIWSAGCSSGQEPISIAITILEAIPEAGSLDIRILASDIDQHVLKIAREATYTASQTESITPTLLKKYFQKVKNPDCSNRYQVLRSVRDLISYRELNLFSSWPIRKQYDAIFCRNVVIYFDRPSQVHLWKRFWDASRPGGLMFIGHSERIPLEISHRFLSIGTTTYVREAQPTSAHARTKGENLGT</sequence>
<protein>
    <recommendedName>
        <fullName evidence="5">Chemotaxis protein methyltransferase</fullName>
        <ecNumber evidence="5">2.1.1.80</ecNumber>
    </recommendedName>
</protein>
<organism evidence="8 9">
    <name type="scientific">Aliiruegeria haliotis</name>
    <dbReference type="NCBI Taxonomy" id="1280846"/>
    <lineage>
        <taxon>Bacteria</taxon>
        <taxon>Pseudomonadati</taxon>
        <taxon>Pseudomonadota</taxon>
        <taxon>Alphaproteobacteria</taxon>
        <taxon>Rhodobacterales</taxon>
        <taxon>Roseobacteraceae</taxon>
        <taxon>Aliiruegeria</taxon>
    </lineage>
</organism>
<dbReference type="GO" id="GO:0008983">
    <property type="term" value="F:protein-glutamate O-methyltransferase activity"/>
    <property type="evidence" value="ECO:0007669"/>
    <property type="project" value="UniProtKB-EC"/>
</dbReference>
<dbReference type="InterPro" id="IPR050903">
    <property type="entry name" value="Bact_Chemotaxis_MeTrfase"/>
</dbReference>
<dbReference type="SMART" id="SM00138">
    <property type="entry name" value="MeTrc"/>
    <property type="match status" value="1"/>
</dbReference>
<dbReference type="Proteomes" id="UP000239480">
    <property type="component" value="Unassembled WGS sequence"/>
</dbReference>
<feature type="domain" description="CheR-type methyltransferase" evidence="7">
    <location>
        <begin position="22"/>
        <end position="289"/>
    </location>
</feature>
<dbReference type="InterPro" id="IPR026024">
    <property type="entry name" value="Chemotaxis_MeTrfase_CheR"/>
</dbReference>
<dbReference type="PIRSF" id="PIRSF000410">
    <property type="entry name" value="CheR"/>
    <property type="match status" value="1"/>
</dbReference>
<keyword evidence="4 5" id="KW-0949">S-adenosyl-L-methionine</keyword>
<dbReference type="EC" id="2.1.1.80" evidence="5"/>
<dbReference type="Gene3D" id="1.10.155.10">
    <property type="entry name" value="Chemotaxis receptor methyltransferase CheR, N-terminal domain"/>
    <property type="match status" value="1"/>
</dbReference>
<dbReference type="SUPFAM" id="SSF47757">
    <property type="entry name" value="Chemotaxis receptor methyltransferase CheR, N-terminal domain"/>
    <property type="match status" value="1"/>
</dbReference>
<dbReference type="InterPro" id="IPR022642">
    <property type="entry name" value="CheR_C"/>
</dbReference>
<dbReference type="PANTHER" id="PTHR24422:SF19">
    <property type="entry name" value="CHEMOTAXIS PROTEIN METHYLTRANSFERASE"/>
    <property type="match status" value="1"/>
</dbReference>
<proteinExistence type="predicted"/>
<name>A0A2T0S0P0_9RHOB</name>
<accession>A0A2T0S0P0</accession>
<evidence type="ECO:0000256" key="2">
    <source>
        <dbReference type="ARBA" id="ARBA00022603"/>
    </source>
</evidence>
<dbReference type="Pfam" id="PF01739">
    <property type="entry name" value="CheR"/>
    <property type="match status" value="1"/>
</dbReference>
<dbReference type="InterPro" id="IPR036804">
    <property type="entry name" value="CheR_N_sf"/>
</dbReference>